<evidence type="ECO:0000313" key="3">
    <source>
        <dbReference type="Proteomes" id="UP000243950"/>
    </source>
</evidence>
<sequence>MPAQLRAFSLHTLLLGALALHASNLFASTADDFQHLQDFHLATQKSLADFYMYNSMEGDQRYAKMIEASRQQAREQLSKLSSLQDVGAARLQTQLQEQWQLYDAELKSLMSVMQKQGYTDLQPVADMATRNRQVLETAQALYEALQRMDGSAISAQMAATRELSVLMQSIAVNYAARSASVGASFSGDSSERPIEDLVSDFSARLNALRNQQANSAAINTALDGVAIKWRYIEGSLRNYNEKSVPFLVNKYSDSIIRSLADVDALYAQSGSQS</sequence>
<protein>
    <recommendedName>
        <fullName evidence="4">Type IV pili methyl-accepting chemotaxis transducer N-term</fullName>
    </recommendedName>
</protein>
<feature type="chain" id="PRO_5017438621" description="Type IV pili methyl-accepting chemotaxis transducer N-term" evidence="1">
    <location>
        <begin position="28"/>
        <end position="273"/>
    </location>
</feature>
<keyword evidence="3" id="KW-1185">Reference proteome</keyword>
<dbReference type="Proteomes" id="UP000243950">
    <property type="component" value="Unassembled WGS sequence"/>
</dbReference>
<keyword evidence="1" id="KW-0732">Signal</keyword>
<organism evidence="2 3">
    <name type="scientific">Pseudomonas straminea</name>
    <dbReference type="NCBI Taxonomy" id="47882"/>
    <lineage>
        <taxon>Bacteria</taxon>
        <taxon>Pseudomonadati</taxon>
        <taxon>Pseudomonadota</taxon>
        <taxon>Gammaproteobacteria</taxon>
        <taxon>Pseudomonadales</taxon>
        <taxon>Pseudomonadaceae</taxon>
        <taxon>Phytopseudomonas</taxon>
    </lineage>
</organism>
<dbReference type="RefSeq" id="WP_093501812.1">
    <property type="nucleotide sequence ID" value="NZ_BSSG01000002.1"/>
</dbReference>
<proteinExistence type="predicted"/>
<feature type="signal peptide" evidence="1">
    <location>
        <begin position="1"/>
        <end position="27"/>
    </location>
</feature>
<evidence type="ECO:0000256" key="1">
    <source>
        <dbReference type="SAM" id="SignalP"/>
    </source>
</evidence>
<dbReference type="EMBL" id="FOMO01000002">
    <property type="protein sequence ID" value="SFD54212.1"/>
    <property type="molecule type" value="Genomic_DNA"/>
</dbReference>
<evidence type="ECO:0000313" key="2">
    <source>
        <dbReference type="EMBL" id="SFD54212.1"/>
    </source>
</evidence>
<gene>
    <name evidence="2" type="ORF">SAMN05216372_102333</name>
</gene>
<evidence type="ECO:0008006" key="4">
    <source>
        <dbReference type="Google" id="ProtNLM"/>
    </source>
</evidence>
<accession>A0A1I1T6I9</accession>
<reference evidence="3" key="1">
    <citation type="submission" date="2016-10" db="EMBL/GenBank/DDBJ databases">
        <authorList>
            <person name="Varghese N."/>
            <person name="Submissions S."/>
        </authorList>
    </citation>
    <scope>NUCLEOTIDE SEQUENCE [LARGE SCALE GENOMIC DNA]</scope>
    <source>
        <strain evidence="3">JCM 2783</strain>
    </source>
</reference>
<name>A0A1I1T6I9_PSEOC</name>
<dbReference type="AlphaFoldDB" id="A0A1I1T6I9"/>